<keyword evidence="1" id="KW-0460">Magnesium</keyword>
<organism evidence="2 3">
    <name type="scientific">Methyloversatilis universalis (strain ATCC BAA-1314 / DSM 25237 / JCM 13912 / CCUG 52030 / FAM5)</name>
    <dbReference type="NCBI Taxonomy" id="1000565"/>
    <lineage>
        <taxon>Bacteria</taxon>
        <taxon>Pseudomonadati</taxon>
        <taxon>Pseudomonadota</taxon>
        <taxon>Betaproteobacteria</taxon>
        <taxon>Nitrosomonadales</taxon>
        <taxon>Sterolibacteriaceae</taxon>
        <taxon>Methyloversatilis</taxon>
    </lineage>
</organism>
<dbReference type="AlphaFoldDB" id="F5R8T2"/>
<gene>
    <name evidence="2" type="ORF">METUNv1_00650</name>
</gene>
<comment type="cofactor">
    <cofactor evidence="1">
        <name>Mg(2+)</name>
        <dbReference type="ChEBI" id="CHEBI:18420"/>
    </cofactor>
    <text evidence="1">Binds 2 magnesium ions per subunit.</text>
</comment>
<evidence type="ECO:0000313" key="2">
    <source>
        <dbReference type="EMBL" id="EGK72822.1"/>
    </source>
</evidence>
<dbReference type="PANTHER" id="PTHR16222:SF34">
    <property type="entry name" value="ADP-RIBOSYLGLYCOHYDROLASE"/>
    <property type="match status" value="1"/>
</dbReference>
<dbReference type="InterPro" id="IPR005502">
    <property type="entry name" value="Ribosyl_crysJ1"/>
</dbReference>
<dbReference type="EMBL" id="AFHG01000030">
    <property type="protein sequence ID" value="EGK72822.1"/>
    <property type="molecule type" value="Genomic_DNA"/>
</dbReference>
<dbReference type="InterPro" id="IPR036705">
    <property type="entry name" value="Ribosyl_crysJ1_sf"/>
</dbReference>
<keyword evidence="1" id="KW-0479">Metal-binding</keyword>
<protein>
    <submittedName>
        <fullName evidence="2">ADP-ribosylglycohydrolase</fullName>
    </submittedName>
</protein>
<reference evidence="2 3" key="1">
    <citation type="journal article" date="2011" name="J. Bacteriol.">
        <title>Genome sequence of Methyloversatilis universalis FAM5T, a methylotrophic representative of the order Rhodocyclales.</title>
        <authorList>
            <person name="Kittichotirat W."/>
            <person name="Good N.M."/>
            <person name="Hall R."/>
            <person name="Bringel F."/>
            <person name="Lajus A."/>
            <person name="Medigue C."/>
            <person name="Smalley N.E."/>
            <person name="Beck D."/>
            <person name="Bumgarner R."/>
            <person name="Vuilleumier S."/>
            <person name="Kalyuzhnaya M.G."/>
        </authorList>
    </citation>
    <scope>NUCLEOTIDE SEQUENCE [LARGE SCALE GENOMIC DNA]</scope>
    <source>
        <strain evidence="3">ATCC BAA-1314 / JCM 13912 / FAM5</strain>
    </source>
</reference>
<dbReference type="eggNOG" id="COG1397">
    <property type="taxonomic scope" value="Bacteria"/>
</dbReference>
<keyword evidence="2" id="KW-0378">Hydrolase</keyword>
<comment type="caution">
    <text evidence="2">The sequence shown here is derived from an EMBL/GenBank/DDBJ whole genome shotgun (WGS) entry which is preliminary data.</text>
</comment>
<dbReference type="SUPFAM" id="SSF101478">
    <property type="entry name" value="ADP-ribosylglycohydrolase"/>
    <property type="match status" value="1"/>
</dbReference>
<keyword evidence="3" id="KW-1185">Reference proteome</keyword>
<dbReference type="PANTHER" id="PTHR16222">
    <property type="entry name" value="ADP-RIBOSYLGLYCOHYDROLASE"/>
    <property type="match status" value="1"/>
</dbReference>
<evidence type="ECO:0000256" key="1">
    <source>
        <dbReference type="PIRSR" id="PIRSR605502-1"/>
    </source>
</evidence>
<dbReference type="RefSeq" id="WP_008058770.1">
    <property type="nucleotide sequence ID" value="NZ_AFHG01000030.1"/>
</dbReference>
<dbReference type="GO" id="GO:0046872">
    <property type="term" value="F:metal ion binding"/>
    <property type="evidence" value="ECO:0007669"/>
    <property type="project" value="UniProtKB-KW"/>
</dbReference>
<dbReference type="Pfam" id="PF03747">
    <property type="entry name" value="ADP_ribosyl_GH"/>
    <property type="match status" value="1"/>
</dbReference>
<dbReference type="InterPro" id="IPR050792">
    <property type="entry name" value="ADP-ribosylglycohydrolase"/>
</dbReference>
<feature type="binding site" evidence="1">
    <location>
        <position position="95"/>
    </location>
    <ligand>
        <name>Mg(2+)</name>
        <dbReference type="ChEBI" id="CHEBI:18420"/>
        <label>1</label>
    </ligand>
</feature>
<dbReference type="STRING" id="1000565.METUNv1_00650"/>
<dbReference type="GO" id="GO:0016787">
    <property type="term" value="F:hydrolase activity"/>
    <property type="evidence" value="ECO:0007669"/>
    <property type="project" value="UniProtKB-KW"/>
</dbReference>
<proteinExistence type="predicted"/>
<evidence type="ECO:0000313" key="3">
    <source>
        <dbReference type="Proteomes" id="UP000005019"/>
    </source>
</evidence>
<dbReference type="OrthoDB" id="5297797at2"/>
<feature type="binding site" evidence="1">
    <location>
        <position position="295"/>
    </location>
    <ligand>
        <name>Mg(2+)</name>
        <dbReference type="ChEBI" id="CHEBI:18420"/>
        <label>1</label>
    </ligand>
</feature>
<dbReference type="Gene3D" id="1.10.4080.10">
    <property type="entry name" value="ADP-ribosylation/Crystallin J1"/>
    <property type="match status" value="1"/>
</dbReference>
<name>F5R8T2_METUF</name>
<sequence length="341" mass="38113">MIDPARFDAAWWGGFIADALAMPVHWYYSRERIPQDYGDITGYLPPHNPHPDSFLWRSQYACTGPTDDILHEQKRWWSGPRDIHYHQFLHAGENTLNLQLARLLAESLLECGRYDRDDYARRYVDFMLTPGSHGDTYVEECHRAFFRHYGQGIEVEDCGVEDIHIGGLATLAPLILFHAQDRDALQAAVTEHVALTHKGTETAAAATLYADLAFHLLHGRSMEEALAAAAPAEHPALRHPYRAWAERRPDDEVIGAQFSPACYLKDALPATLHLALKYAAAPRDGLLANVRLGGDNCHRGAVLGTLLGAAGAVWPAEWVKGLYGQSELRVLLERLRDRLPG</sequence>
<dbReference type="Proteomes" id="UP000005019">
    <property type="component" value="Unassembled WGS sequence"/>
</dbReference>
<accession>F5R8T2</accession>